<dbReference type="Proteomes" id="UP000789396">
    <property type="component" value="Unassembled WGS sequence"/>
</dbReference>
<sequence>MSAILKPIKDMVNQLESHYATIADCYVALIKIAAAINCLSNTNFFKPKAITIYNLR</sequence>
<evidence type="ECO:0000313" key="2">
    <source>
        <dbReference type="Proteomes" id="UP000789396"/>
    </source>
</evidence>
<evidence type="ECO:0000313" key="1">
    <source>
        <dbReference type="EMBL" id="CAG8804813.1"/>
    </source>
</evidence>
<name>A0A9N9PAP8_9GLOM</name>
<gene>
    <name evidence="1" type="ORF">RFULGI_LOCUS18110</name>
</gene>
<protein>
    <submittedName>
        <fullName evidence="1">4598_t:CDS:1</fullName>
    </submittedName>
</protein>
<dbReference type="AlphaFoldDB" id="A0A9N9PAP8"/>
<comment type="caution">
    <text evidence="1">The sequence shown here is derived from an EMBL/GenBank/DDBJ whole genome shotgun (WGS) entry which is preliminary data.</text>
</comment>
<feature type="non-terminal residue" evidence="1">
    <location>
        <position position="56"/>
    </location>
</feature>
<dbReference type="OrthoDB" id="2396812at2759"/>
<reference evidence="1" key="1">
    <citation type="submission" date="2021-06" db="EMBL/GenBank/DDBJ databases">
        <authorList>
            <person name="Kallberg Y."/>
            <person name="Tangrot J."/>
            <person name="Rosling A."/>
        </authorList>
    </citation>
    <scope>NUCLEOTIDE SEQUENCE</scope>
    <source>
        <strain evidence="1">IN212</strain>
    </source>
</reference>
<organism evidence="1 2">
    <name type="scientific">Racocetra fulgida</name>
    <dbReference type="NCBI Taxonomy" id="60492"/>
    <lineage>
        <taxon>Eukaryota</taxon>
        <taxon>Fungi</taxon>
        <taxon>Fungi incertae sedis</taxon>
        <taxon>Mucoromycota</taxon>
        <taxon>Glomeromycotina</taxon>
        <taxon>Glomeromycetes</taxon>
        <taxon>Diversisporales</taxon>
        <taxon>Gigasporaceae</taxon>
        <taxon>Racocetra</taxon>
    </lineage>
</organism>
<accession>A0A9N9PAP8</accession>
<keyword evidence="2" id="KW-1185">Reference proteome</keyword>
<proteinExistence type="predicted"/>
<dbReference type="EMBL" id="CAJVPZ010076656">
    <property type="protein sequence ID" value="CAG8804813.1"/>
    <property type="molecule type" value="Genomic_DNA"/>
</dbReference>